<protein>
    <recommendedName>
        <fullName evidence="5">Lipoprotein</fullName>
    </recommendedName>
</protein>
<feature type="signal peptide" evidence="2">
    <location>
        <begin position="1"/>
        <end position="17"/>
    </location>
</feature>
<dbReference type="AlphaFoldDB" id="A0A0U0WBP6"/>
<evidence type="ECO:0000256" key="2">
    <source>
        <dbReference type="SAM" id="SignalP"/>
    </source>
</evidence>
<proteinExistence type="predicted"/>
<evidence type="ECO:0008006" key="5">
    <source>
        <dbReference type="Google" id="ProtNLM"/>
    </source>
</evidence>
<accession>A0A0U0WBP6</accession>
<organism evidence="3 4">
    <name type="scientific">Mycobacterium bohemicum DSM 44277</name>
    <dbReference type="NCBI Taxonomy" id="1236609"/>
    <lineage>
        <taxon>Bacteria</taxon>
        <taxon>Bacillati</taxon>
        <taxon>Actinomycetota</taxon>
        <taxon>Actinomycetes</taxon>
        <taxon>Mycobacteriales</taxon>
        <taxon>Mycobacteriaceae</taxon>
        <taxon>Mycobacterium</taxon>
    </lineage>
</organism>
<name>A0A0U0WBP6_MYCBE</name>
<reference evidence="3 4" key="1">
    <citation type="submission" date="2015-03" db="EMBL/GenBank/DDBJ databases">
        <authorList>
            <person name="Murphy D."/>
        </authorList>
    </citation>
    <scope>NUCLEOTIDE SEQUENCE [LARGE SCALE GENOMIC DNA]</scope>
    <source>
        <strain evidence="3 4">DSM 44277</strain>
    </source>
</reference>
<dbReference type="OrthoDB" id="4730342at2"/>
<dbReference type="Proteomes" id="UP000198875">
    <property type="component" value="Unassembled WGS sequence"/>
</dbReference>
<evidence type="ECO:0000313" key="4">
    <source>
        <dbReference type="Proteomes" id="UP000198875"/>
    </source>
</evidence>
<dbReference type="RefSeq" id="WP_090350331.1">
    <property type="nucleotide sequence ID" value="NZ_CSTD01000003.1"/>
</dbReference>
<sequence precursor="true">MTAISRRCAMAAAPALAAFSVSCSVVTGGTPAAAPHGAGTAGTTSAAPAPPAQDQVRQTVTAFEEAYNTQNWDAYTELMCSAMRAQFTGPTMDYVKKGRVQNGLTTIKITAVTITGDSATSTMVVHNEALGSGELTLPLKLEDGWKVCKTS</sequence>
<dbReference type="SUPFAM" id="SSF54427">
    <property type="entry name" value="NTF2-like"/>
    <property type="match status" value="1"/>
</dbReference>
<gene>
    <name evidence="3" type="ORF">BN971_03327</name>
</gene>
<evidence type="ECO:0000256" key="1">
    <source>
        <dbReference type="SAM" id="MobiDB-lite"/>
    </source>
</evidence>
<keyword evidence="2" id="KW-0732">Signal</keyword>
<dbReference type="EMBL" id="CSTD01000003">
    <property type="protein sequence ID" value="CPR12034.1"/>
    <property type="molecule type" value="Genomic_DNA"/>
</dbReference>
<feature type="chain" id="PRO_5038610100" description="Lipoprotein" evidence="2">
    <location>
        <begin position="18"/>
        <end position="151"/>
    </location>
</feature>
<dbReference type="PROSITE" id="PS51257">
    <property type="entry name" value="PROKAR_LIPOPROTEIN"/>
    <property type="match status" value="1"/>
</dbReference>
<dbReference type="InterPro" id="IPR032710">
    <property type="entry name" value="NTF2-like_dom_sf"/>
</dbReference>
<evidence type="ECO:0000313" key="3">
    <source>
        <dbReference type="EMBL" id="CPR12034.1"/>
    </source>
</evidence>
<feature type="region of interest" description="Disordered" evidence="1">
    <location>
        <begin position="33"/>
        <end position="53"/>
    </location>
</feature>
<feature type="compositionally biased region" description="Low complexity" evidence="1">
    <location>
        <begin position="33"/>
        <end position="47"/>
    </location>
</feature>